<feature type="signal peptide" evidence="1">
    <location>
        <begin position="1"/>
        <end position="25"/>
    </location>
</feature>
<dbReference type="PROSITE" id="PS51257">
    <property type="entry name" value="PROKAR_LIPOPROTEIN"/>
    <property type="match status" value="1"/>
</dbReference>
<feature type="chain" id="PRO_5045750405" evidence="1">
    <location>
        <begin position="26"/>
        <end position="123"/>
    </location>
</feature>
<evidence type="ECO:0000256" key="1">
    <source>
        <dbReference type="SAM" id="SignalP"/>
    </source>
</evidence>
<organism evidence="2 3">
    <name type="scientific">Jannaschia pagri</name>
    <dbReference type="NCBI Taxonomy" id="2829797"/>
    <lineage>
        <taxon>Bacteria</taxon>
        <taxon>Pseudomonadati</taxon>
        <taxon>Pseudomonadota</taxon>
        <taxon>Alphaproteobacteria</taxon>
        <taxon>Rhodobacterales</taxon>
        <taxon>Roseobacteraceae</taxon>
        <taxon>Jannaschia</taxon>
    </lineage>
</organism>
<evidence type="ECO:0000313" key="3">
    <source>
        <dbReference type="Proteomes" id="UP000786693"/>
    </source>
</evidence>
<name>A0ABQ4NJ73_9RHOB</name>
<dbReference type="RefSeq" id="WP_220747993.1">
    <property type="nucleotide sequence ID" value="NZ_BPFH01000002.1"/>
</dbReference>
<dbReference type="EMBL" id="BPFH01000002">
    <property type="protein sequence ID" value="GIT94459.1"/>
    <property type="molecule type" value="Genomic_DNA"/>
</dbReference>
<accession>A0ABQ4NJ73</accession>
<dbReference type="InterPro" id="IPR006311">
    <property type="entry name" value="TAT_signal"/>
</dbReference>
<keyword evidence="3" id="KW-1185">Reference proteome</keyword>
<protein>
    <submittedName>
        <fullName evidence="2">Uncharacterized protein</fullName>
    </submittedName>
</protein>
<proteinExistence type="predicted"/>
<evidence type="ECO:0000313" key="2">
    <source>
        <dbReference type="EMBL" id="GIT94459.1"/>
    </source>
</evidence>
<keyword evidence="1" id="KW-0732">Signal</keyword>
<sequence>MDRRYFLTFAAAATLTLAACNASNAPSGASADPRFAAFQGVWTGQQVRLNGSTRPMTITIAADGSYSWVSEGTKVTDGRLVYRGDQLGYVNDAGSQGTVTEIGETLAFSNTFTGDNYTVTVSR</sequence>
<dbReference type="Proteomes" id="UP000786693">
    <property type="component" value="Unassembled WGS sequence"/>
</dbReference>
<gene>
    <name evidence="2" type="ORF">JANAI62_10820</name>
</gene>
<dbReference type="PROSITE" id="PS51318">
    <property type="entry name" value="TAT"/>
    <property type="match status" value="1"/>
</dbReference>
<comment type="caution">
    <text evidence="2">The sequence shown here is derived from an EMBL/GenBank/DDBJ whole genome shotgun (WGS) entry which is preliminary data.</text>
</comment>
<reference evidence="2 3" key="1">
    <citation type="submission" date="2021-05" db="EMBL/GenBank/DDBJ databases">
        <title>Bacteria Genome sequencing.</title>
        <authorList>
            <person name="Takabe Y."/>
            <person name="Nakajima Y."/>
            <person name="Suzuki S."/>
            <person name="Shiozaki T."/>
        </authorList>
    </citation>
    <scope>NUCLEOTIDE SEQUENCE [LARGE SCALE GENOMIC DNA]</scope>
    <source>
        <strain evidence="2 3">AI_62</strain>
    </source>
</reference>